<dbReference type="Proteomes" id="UP000230069">
    <property type="component" value="Unassembled WGS sequence"/>
</dbReference>
<feature type="domain" description="Gnk2-homologous" evidence="8">
    <location>
        <begin position="134"/>
        <end position="240"/>
    </location>
</feature>
<organism evidence="9 10">
    <name type="scientific">Aquilegia coerulea</name>
    <name type="common">Rocky mountain columbine</name>
    <dbReference type="NCBI Taxonomy" id="218851"/>
    <lineage>
        <taxon>Eukaryota</taxon>
        <taxon>Viridiplantae</taxon>
        <taxon>Streptophyta</taxon>
        <taxon>Embryophyta</taxon>
        <taxon>Tracheophyta</taxon>
        <taxon>Spermatophyta</taxon>
        <taxon>Magnoliopsida</taxon>
        <taxon>Ranunculales</taxon>
        <taxon>Ranunculaceae</taxon>
        <taxon>Thalictroideae</taxon>
        <taxon>Aquilegia</taxon>
    </lineage>
</organism>
<dbReference type="Pfam" id="PF01657">
    <property type="entry name" value="Stress-antifung"/>
    <property type="match status" value="2"/>
</dbReference>
<dbReference type="InParanoid" id="A0A2G5E4W4"/>
<dbReference type="InterPro" id="IPR038408">
    <property type="entry name" value="GNK2_sf"/>
</dbReference>
<dbReference type="PANTHER" id="PTHR32411">
    <property type="entry name" value="CYSTEINE-RICH REPEAT SECRETORY PROTEIN 38-RELATED"/>
    <property type="match status" value="1"/>
</dbReference>
<feature type="chain" id="PRO_5013841663" description="Gnk2-homologous domain-containing protein" evidence="7">
    <location>
        <begin position="25"/>
        <end position="245"/>
    </location>
</feature>
<evidence type="ECO:0000313" key="10">
    <source>
        <dbReference type="Proteomes" id="UP000230069"/>
    </source>
</evidence>
<comment type="subcellular location">
    <subcellularLocation>
        <location evidence="1">Secreted</location>
    </subcellularLocation>
</comment>
<evidence type="ECO:0000256" key="7">
    <source>
        <dbReference type="SAM" id="SignalP"/>
    </source>
</evidence>
<dbReference type="InterPro" id="IPR050581">
    <property type="entry name" value="CRR_secretory_protein"/>
</dbReference>
<dbReference type="PROSITE" id="PS51473">
    <property type="entry name" value="GNK2"/>
    <property type="match status" value="2"/>
</dbReference>
<keyword evidence="3 7" id="KW-0732">Signal</keyword>
<dbReference type="OrthoDB" id="696781at2759"/>
<feature type="domain" description="Gnk2-homologous" evidence="8">
    <location>
        <begin position="26"/>
        <end position="128"/>
    </location>
</feature>
<dbReference type="PANTHER" id="PTHR32411:SF43">
    <property type="entry name" value="CYSTEINE-RICH REPEAT SECRETORY PROTEIN 38"/>
    <property type="match status" value="1"/>
</dbReference>
<evidence type="ECO:0000256" key="1">
    <source>
        <dbReference type="ARBA" id="ARBA00004613"/>
    </source>
</evidence>
<keyword evidence="5" id="KW-0325">Glycoprotein</keyword>
<evidence type="ECO:0000259" key="8">
    <source>
        <dbReference type="PROSITE" id="PS51473"/>
    </source>
</evidence>
<evidence type="ECO:0000313" key="9">
    <source>
        <dbReference type="EMBL" id="PIA50794.1"/>
    </source>
</evidence>
<dbReference type="AlphaFoldDB" id="A0A2G5E4W4"/>
<dbReference type="FunFam" id="3.30.430.20:FF:000002">
    <property type="entry name" value="Cysteine-rich receptor-like protein kinase 10"/>
    <property type="match status" value="1"/>
</dbReference>
<dbReference type="EMBL" id="KZ305029">
    <property type="protein sequence ID" value="PIA50794.1"/>
    <property type="molecule type" value="Genomic_DNA"/>
</dbReference>
<dbReference type="STRING" id="218851.A0A2G5E4W4"/>
<keyword evidence="10" id="KW-1185">Reference proteome</keyword>
<evidence type="ECO:0000256" key="5">
    <source>
        <dbReference type="ARBA" id="ARBA00023180"/>
    </source>
</evidence>
<keyword evidence="4" id="KW-0677">Repeat</keyword>
<comment type="similarity">
    <text evidence="6">Belongs to the cysteine-rich repeat secretory protein family.</text>
</comment>
<evidence type="ECO:0000256" key="3">
    <source>
        <dbReference type="ARBA" id="ARBA00022729"/>
    </source>
</evidence>
<dbReference type="InterPro" id="IPR002902">
    <property type="entry name" value="GNK2"/>
</dbReference>
<keyword evidence="2" id="KW-0964">Secreted</keyword>
<name>A0A2G5E4W4_AQUCA</name>
<dbReference type="GO" id="GO:0005576">
    <property type="term" value="C:extracellular region"/>
    <property type="evidence" value="ECO:0007669"/>
    <property type="project" value="UniProtKB-SubCell"/>
</dbReference>
<dbReference type="CDD" id="cd23509">
    <property type="entry name" value="Gnk2-like"/>
    <property type="match status" value="2"/>
</dbReference>
<accession>A0A2G5E4W4</accession>
<gene>
    <name evidence="9" type="ORF">AQUCO_01200206v1</name>
</gene>
<sequence>MSSGNLVPLSMLFFFTLLLKSAIGVEPLYHICSSSFNYSSGSPFDKNLNTLFNQLSTKVPPTGFGQSSVGGSQETAHGLALCRGDVSTADCKSCVSTATAEIKNRCTNDKAAVIWYDACLLRYSNVNFLGSIDSENKFYLYNTQNVSDIESFNGITREFLSRLTDKAYRTQKLFATDEMNLDNKIDKLYGLVQCTRDLSGLQCKRCLDNAISEFPNCCDSRRGGRVITGSCNFRYELYPFVITKK</sequence>
<feature type="signal peptide" evidence="7">
    <location>
        <begin position="1"/>
        <end position="24"/>
    </location>
</feature>
<evidence type="ECO:0000256" key="2">
    <source>
        <dbReference type="ARBA" id="ARBA00022525"/>
    </source>
</evidence>
<dbReference type="FunFam" id="3.30.430.20:FF:000009">
    <property type="entry name" value="Cysteine-rich receptor-like protein kinase 28"/>
    <property type="match status" value="1"/>
</dbReference>
<dbReference type="Gene3D" id="3.30.430.20">
    <property type="entry name" value="Gnk2 domain, C-X8-C-X2-C motif"/>
    <property type="match status" value="2"/>
</dbReference>
<evidence type="ECO:0000256" key="6">
    <source>
        <dbReference type="ARBA" id="ARBA00038515"/>
    </source>
</evidence>
<reference evidence="9 10" key="1">
    <citation type="submission" date="2017-09" db="EMBL/GenBank/DDBJ databases">
        <title>WGS assembly of Aquilegia coerulea Goldsmith.</title>
        <authorList>
            <person name="Hodges S."/>
            <person name="Kramer E."/>
            <person name="Nordborg M."/>
            <person name="Tomkins J."/>
            <person name="Borevitz J."/>
            <person name="Derieg N."/>
            <person name="Yan J."/>
            <person name="Mihaltcheva S."/>
            <person name="Hayes R.D."/>
            <person name="Rokhsar D."/>
        </authorList>
    </citation>
    <scope>NUCLEOTIDE SEQUENCE [LARGE SCALE GENOMIC DNA]</scope>
    <source>
        <strain evidence="10">cv. Goldsmith</strain>
    </source>
</reference>
<evidence type="ECO:0000256" key="4">
    <source>
        <dbReference type="ARBA" id="ARBA00022737"/>
    </source>
</evidence>
<proteinExistence type="inferred from homology"/>
<protein>
    <recommendedName>
        <fullName evidence="8">Gnk2-homologous domain-containing protein</fullName>
    </recommendedName>
</protein>
<dbReference type="FunCoup" id="A0A2G5E4W4">
    <property type="interactions" value="129"/>
</dbReference>